<accession>A0A0P6Y265</accession>
<evidence type="ECO:0000256" key="8">
    <source>
        <dbReference type="ARBA" id="ARBA00022909"/>
    </source>
</evidence>
<dbReference type="InterPro" id="IPR000550">
    <property type="entry name" value="Hppk"/>
</dbReference>
<dbReference type="STRING" id="1134406.ADN00_03840"/>
<keyword evidence="7" id="KW-0067">ATP-binding</keyword>
<dbReference type="EMBL" id="LGCL01000015">
    <property type="protein sequence ID" value="KPL79032.1"/>
    <property type="molecule type" value="Genomic_DNA"/>
</dbReference>
<comment type="caution">
    <text evidence="10">The sequence shown here is derived from an EMBL/GenBank/DDBJ whole genome shotgun (WGS) entry which is preliminary data.</text>
</comment>
<dbReference type="PANTHER" id="PTHR43071">
    <property type="entry name" value="2-AMINO-4-HYDROXY-6-HYDROXYMETHYLDIHYDROPTERIDINE PYROPHOSPHOKINASE"/>
    <property type="match status" value="1"/>
</dbReference>
<dbReference type="Proteomes" id="UP000050417">
    <property type="component" value="Unassembled WGS sequence"/>
</dbReference>
<evidence type="ECO:0000256" key="1">
    <source>
        <dbReference type="ARBA" id="ARBA00000198"/>
    </source>
</evidence>
<dbReference type="GO" id="GO:0016301">
    <property type="term" value="F:kinase activity"/>
    <property type="evidence" value="ECO:0007669"/>
    <property type="project" value="UniProtKB-KW"/>
</dbReference>
<protein>
    <recommendedName>
        <fullName evidence="3">2-amino-4-hydroxy-6-hydroxymethyldihydropteridine diphosphokinase</fullName>
        <ecNumber evidence="3">2.7.6.3</ecNumber>
    </recommendedName>
</protein>
<dbReference type="GO" id="GO:0046656">
    <property type="term" value="P:folic acid biosynthetic process"/>
    <property type="evidence" value="ECO:0007669"/>
    <property type="project" value="UniProtKB-KW"/>
</dbReference>
<feature type="domain" description="7,8-dihydro-6-hydroxymethylpterin-pyrophosphokinase" evidence="9">
    <location>
        <begin position="87"/>
        <end position="98"/>
    </location>
</feature>
<keyword evidence="4" id="KW-0808">Transferase</keyword>
<dbReference type="GO" id="GO:0046654">
    <property type="term" value="P:tetrahydrofolate biosynthetic process"/>
    <property type="evidence" value="ECO:0007669"/>
    <property type="project" value="UniProtKB-UniPathway"/>
</dbReference>
<dbReference type="PATRIC" id="fig|1134406.4.peg.122"/>
<evidence type="ECO:0000256" key="6">
    <source>
        <dbReference type="ARBA" id="ARBA00022777"/>
    </source>
</evidence>
<name>A0A0P6Y265_9CHLR</name>
<sequence length="162" mass="18468">MNHTIYLALGTNLGDRQQNLATALRLLEAQVQGVHSSPIYETAPWGYLEQDNFLNIVARGQTRLTPPQLFNLVKSIENEMGRVKIIKDGPRLIDIDILFYDNQLYNSPTLEIPHPRMRGRSFVLVPLADLAPDFIHPVYHLAIRQLAAETDPSTLWLYNPRP</sequence>
<dbReference type="PROSITE" id="PS00794">
    <property type="entry name" value="HPPK"/>
    <property type="match status" value="1"/>
</dbReference>
<evidence type="ECO:0000256" key="4">
    <source>
        <dbReference type="ARBA" id="ARBA00022679"/>
    </source>
</evidence>
<keyword evidence="6" id="KW-0418">Kinase</keyword>
<comment type="catalytic activity">
    <reaction evidence="1">
        <text>6-hydroxymethyl-7,8-dihydropterin + ATP = (7,8-dihydropterin-6-yl)methyl diphosphate + AMP + H(+)</text>
        <dbReference type="Rhea" id="RHEA:11412"/>
        <dbReference type="ChEBI" id="CHEBI:15378"/>
        <dbReference type="ChEBI" id="CHEBI:30616"/>
        <dbReference type="ChEBI" id="CHEBI:44841"/>
        <dbReference type="ChEBI" id="CHEBI:72950"/>
        <dbReference type="ChEBI" id="CHEBI:456215"/>
        <dbReference type="EC" id="2.7.6.3"/>
    </reaction>
</comment>
<dbReference type="PANTHER" id="PTHR43071:SF1">
    <property type="entry name" value="2-AMINO-4-HYDROXY-6-HYDROXYMETHYLDIHYDROPTERIDINE PYROPHOSPHOKINASE"/>
    <property type="match status" value="1"/>
</dbReference>
<proteinExistence type="predicted"/>
<evidence type="ECO:0000256" key="5">
    <source>
        <dbReference type="ARBA" id="ARBA00022741"/>
    </source>
</evidence>
<dbReference type="InterPro" id="IPR035907">
    <property type="entry name" value="Hppk_sf"/>
</dbReference>
<organism evidence="10 11">
    <name type="scientific">Ornatilinea apprima</name>
    <dbReference type="NCBI Taxonomy" id="1134406"/>
    <lineage>
        <taxon>Bacteria</taxon>
        <taxon>Bacillati</taxon>
        <taxon>Chloroflexota</taxon>
        <taxon>Anaerolineae</taxon>
        <taxon>Anaerolineales</taxon>
        <taxon>Anaerolineaceae</taxon>
        <taxon>Ornatilinea</taxon>
    </lineage>
</organism>
<reference evidence="10 11" key="1">
    <citation type="submission" date="2015-07" db="EMBL/GenBank/DDBJ databases">
        <title>Genome sequence of Ornatilinea apprima DSM 23815.</title>
        <authorList>
            <person name="Hemp J."/>
            <person name="Ward L.M."/>
            <person name="Pace L.A."/>
            <person name="Fischer W.W."/>
        </authorList>
    </citation>
    <scope>NUCLEOTIDE SEQUENCE [LARGE SCALE GENOMIC DNA]</scope>
    <source>
        <strain evidence="10 11">P3M-1</strain>
    </source>
</reference>
<keyword evidence="11" id="KW-1185">Reference proteome</keyword>
<keyword evidence="8" id="KW-0289">Folate biosynthesis</keyword>
<dbReference type="GO" id="GO:0003848">
    <property type="term" value="F:2-amino-4-hydroxy-6-hydroxymethyldihydropteridine diphosphokinase activity"/>
    <property type="evidence" value="ECO:0007669"/>
    <property type="project" value="UniProtKB-EC"/>
</dbReference>
<dbReference type="UniPathway" id="UPA00077">
    <property type="reaction ID" value="UER00155"/>
</dbReference>
<dbReference type="AlphaFoldDB" id="A0A0P6Y265"/>
<dbReference type="Pfam" id="PF01288">
    <property type="entry name" value="HPPK"/>
    <property type="match status" value="1"/>
</dbReference>
<evidence type="ECO:0000256" key="3">
    <source>
        <dbReference type="ARBA" id="ARBA00013253"/>
    </source>
</evidence>
<keyword evidence="5" id="KW-0547">Nucleotide-binding</keyword>
<dbReference type="Gene3D" id="3.30.70.560">
    <property type="entry name" value="7,8-Dihydro-6-hydroxymethylpterin-pyrophosphokinase HPPK"/>
    <property type="match status" value="1"/>
</dbReference>
<gene>
    <name evidence="10" type="ORF">ADN00_03840</name>
</gene>
<comment type="pathway">
    <text evidence="2">Cofactor biosynthesis; tetrahydrofolate biosynthesis; 2-amino-4-hydroxy-6-hydroxymethyl-7,8-dihydropteridine diphosphate from 7,8-dihydroneopterin triphosphate: step 4/4.</text>
</comment>
<dbReference type="OrthoDB" id="9808041at2"/>
<evidence type="ECO:0000256" key="7">
    <source>
        <dbReference type="ARBA" id="ARBA00022840"/>
    </source>
</evidence>
<evidence type="ECO:0000313" key="10">
    <source>
        <dbReference type="EMBL" id="KPL79032.1"/>
    </source>
</evidence>
<evidence type="ECO:0000313" key="11">
    <source>
        <dbReference type="Proteomes" id="UP000050417"/>
    </source>
</evidence>
<dbReference type="RefSeq" id="WP_075061644.1">
    <property type="nucleotide sequence ID" value="NZ_LGCL01000015.1"/>
</dbReference>
<dbReference type="NCBIfam" id="TIGR01498">
    <property type="entry name" value="folK"/>
    <property type="match status" value="1"/>
</dbReference>
<dbReference type="EC" id="2.7.6.3" evidence="3"/>
<dbReference type="GO" id="GO:0005524">
    <property type="term" value="F:ATP binding"/>
    <property type="evidence" value="ECO:0007669"/>
    <property type="project" value="UniProtKB-KW"/>
</dbReference>
<evidence type="ECO:0000259" key="9">
    <source>
        <dbReference type="PROSITE" id="PS00794"/>
    </source>
</evidence>
<dbReference type="CDD" id="cd00483">
    <property type="entry name" value="HPPK"/>
    <property type="match status" value="1"/>
</dbReference>
<dbReference type="SUPFAM" id="SSF55083">
    <property type="entry name" value="6-hydroxymethyl-7,8-dihydropterin pyrophosphokinase, HPPK"/>
    <property type="match status" value="1"/>
</dbReference>
<evidence type="ECO:0000256" key="2">
    <source>
        <dbReference type="ARBA" id="ARBA00005051"/>
    </source>
</evidence>